<dbReference type="GO" id="GO:0015628">
    <property type="term" value="P:protein secretion by the type II secretion system"/>
    <property type="evidence" value="ECO:0007669"/>
    <property type="project" value="InterPro"/>
</dbReference>
<comment type="similarity">
    <text evidence="9">Belongs to the GSP H family.</text>
</comment>
<comment type="subcellular location">
    <subcellularLocation>
        <location evidence="1">Cell inner membrane</location>
        <topology evidence="1">Single-pass membrane protein</topology>
    </subcellularLocation>
</comment>
<sequence>MLVKRPMAFLPRARATPGGASSARHRGATGPRGFTLLELLVTVSVLTVLMLIAVPSMQAMLTRNHLKAAAQSIAEDLQWTRSEAIKRNRILRFAFDVEHWCYGVGEDATANCDCRLAPEEAGACSLKRRSGLDFPGIGLSATFAGTRFDPLRATSNNGTLTLTATNGTSLKVVLSRLGRVRICSPAGAAAGYDACGT</sequence>
<evidence type="ECO:0000256" key="7">
    <source>
        <dbReference type="ARBA" id="ARBA00022989"/>
    </source>
</evidence>
<dbReference type="STRING" id="765911.Thivi_2202"/>
<evidence type="ECO:0000256" key="11">
    <source>
        <dbReference type="SAM" id="Phobius"/>
    </source>
</evidence>
<dbReference type="KEGG" id="tvi:Thivi_2202"/>
<evidence type="ECO:0000256" key="2">
    <source>
        <dbReference type="ARBA" id="ARBA00021549"/>
    </source>
</evidence>
<evidence type="ECO:0000256" key="5">
    <source>
        <dbReference type="ARBA" id="ARBA00022519"/>
    </source>
</evidence>
<evidence type="ECO:0000313" key="14">
    <source>
        <dbReference type="Proteomes" id="UP000006062"/>
    </source>
</evidence>
<keyword evidence="7 11" id="KW-1133">Transmembrane helix</keyword>
<evidence type="ECO:0000313" key="13">
    <source>
        <dbReference type="EMBL" id="AFL74152.1"/>
    </source>
</evidence>
<dbReference type="AlphaFoldDB" id="I3YAY4"/>
<reference evidence="13 14" key="1">
    <citation type="submission" date="2012-06" db="EMBL/GenBank/DDBJ databases">
        <title>Complete sequence of Thiocystis violascens DSM 198.</title>
        <authorList>
            <consortium name="US DOE Joint Genome Institute"/>
            <person name="Lucas S."/>
            <person name="Han J."/>
            <person name="Lapidus A."/>
            <person name="Cheng J.-F."/>
            <person name="Goodwin L."/>
            <person name="Pitluck S."/>
            <person name="Peters L."/>
            <person name="Ovchinnikova G."/>
            <person name="Teshima H."/>
            <person name="Detter J.C."/>
            <person name="Han C."/>
            <person name="Tapia R."/>
            <person name="Land M."/>
            <person name="Hauser L."/>
            <person name="Kyrpides N."/>
            <person name="Ivanova N."/>
            <person name="Pagani I."/>
            <person name="Vogl K."/>
            <person name="Liu Z."/>
            <person name="Frigaard N.-U."/>
            <person name="Bryant D."/>
            <person name="Woyke T."/>
        </authorList>
    </citation>
    <scope>NUCLEOTIDE SEQUENCE [LARGE SCALE GENOMIC DNA]</scope>
    <source>
        <strain evidence="14">ATCC 17096 / DSM 198 / 6111</strain>
    </source>
</reference>
<evidence type="ECO:0000256" key="3">
    <source>
        <dbReference type="ARBA" id="ARBA00022475"/>
    </source>
</evidence>
<dbReference type="InterPro" id="IPR012902">
    <property type="entry name" value="N_methyl_site"/>
</dbReference>
<accession>I3YAY4</accession>
<keyword evidence="8 11" id="KW-0472">Membrane</keyword>
<proteinExistence type="inferred from homology"/>
<dbReference type="HOGENOM" id="CLU_084761_5_1_6"/>
<dbReference type="InterPro" id="IPR045584">
    <property type="entry name" value="Pilin-like"/>
</dbReference>
<evidence type="ECO:0000256" key="9">
    <source>
        <dbReference type="ARBA" id="ARBA00025772"/>
    </source>
</evidence>
<keyword evidence="14" id="KW-1185">Reference proteome</keyword>
<dbReference type="InterPro" id="IPR022346">
    <property type="entry name" value="T2SS_GspH"/>
</dbReference>
<dbReference type="SUPFAM" id="SSF54523">
    <property type="entry name" value="Pili subunits"/>
    <property type="match status" value="1"/>
</dbReference>
<evidence type="ECO:0000256" key="1">
    <source>
        <dbReference type="ARBA" id="ARBA00004377"/>
    </source>
</evidence>
<gene>
    <name evidence="13" type="ordered locus">Thivi_2202</name>
</gene>
<dbReference type="Pfam" id="PF07963">
    <property type="entry name" value="N_methyl"/>
    <property type="match status" value="1"/>
</dbReference>
<keyword evidence="4" id="KW-0488">Methylation</keyword>
<evidence type="ECO:0000256" key="10">
    <source>
        <dbReference type="ARBA" id="ARBA00030775"/>
    </source>
</evidence>
<organism evidence="13 14">
    <name type="scientific">Thiocystis violascens (strain ATCC 17096 / DSM 198 / 6111)</name>
    <name type="common">Chromatium violascens</name>
    <dbReference type="NCBI Taxonomy" id="765911"/>
    <lineage>
        <taxon>Bacteria</taxon>
        <taxon>Pseudomonadati</taxon>
        <taxon>Pseudomonadota</taxon>
        <taxon>Gammaproteobacteria</taxon>
        <taxon>Chromatiales</taxon>
        <taxon>Chromatiaceae</taxon>
        <taxon>Thiocystis</taxon>
    </lineage>
</organism>
<feature type="transmembrane region" description="Helical" evidence="11">
    <location>
        <begin position="34"/>
        <end position="54"/>
    </location>
</feature>
<dbReference type="eggNOG" id="COG4970">
    <property type="taxonomic scope" value="Bacteria"/>
</dbReference>
<dbReference type="NCBIfam" id="TIGR02532">
    <property type="entry name" value="IV_pilin_GFxxxE"/>
    <property type="match status" value="1"/>
</dbReference>
<protein>
    <recommendedName>
        <fullName evidence="2">Type II secretion system protein H</fullName>
    </recommendedName>
    <alternativeName>
        <fullName evidence="10">General secretion pathway protein H</fullName>
    </alternativeName>
</protein>
<keyword evidence="5" id="KW-0997">Cell inner membrane</keyword>
<dbReference type="Proteomes" id="UP000006062">
    <property type="component" value="Chromosome"/>
</dbReference>
<dbReference type="Pfam" id="PF12019">
    <property type="entry name" value="GspH"/>
    <property type="match status" value="1"/>
</dbReference>
<dbReference type="EMBL" id="CP003154">
    <property type="protein sequence ID" value="AFL74152.1"/>
    <property type="molecule type" value="Genomic_DNA"/>
</dbReference>
<name>I3YAY4_THIV6</name>
<feature type="domain" description="General secretion pathway GspH" evidence="12">
    <location>
        <begin position="69"/>
        <end position="178"/>
    </location>
</feature>
<dbReference type="GO" id="GO:0015627">
    <property type="term" value="C:type II protein secretion system complex"/>
    <property type="evidence" value="ECO:0007669"/>
    <property type="project" value="InterPro"/>
</dbReference>
<dbReference type="PROSITE" id="PS00409">
    <property type="entry name" value="PROKAR_NTER_METHYL"/>
    <property type="match status" value="1"/>
</dbReference>
<evidence type="ECO:0000256" key="8">
    <source>
        <dbReference type="ARBA" id="ARBA00023136"/>
    </source>
</evidence>
<evidence type="ECO:0000256" key="6">
    <source>
        <dbReference type="ARBA" id="ARBA00022692"/>
    </source>
</evidence>
<evidence type="ECO:0000256" key="4">
    <source>
        <dbReference type="ARBA" id="ARBA00022481"/>
    </source>
</evidence>
<evidence type="ECO:0000259" key="12">
    <source>
        <dbReference type="Pfam" id="PF12019"/>
    </source>
</evidence>
<dbReference type="Gene3D" id="3.55.40.10">
    <property type="entry name" value="minor pseudopilin epsh domain"/>
    <property type="match status" value="1"/>
</dbReference>
<keyword evidence="3" id="KW-1003">Cell membrane</keyword>
<dbReference type="GO" id="GO:0005886">
    <property type="term" value="C:plasma membrane"/>
    <property type="evidence" value="ECO:0007669"/>
    <property type="project" value="UniProtKB-SubCell"/>
</dbReference>
<keyword evidence="6 11" id="KW-0812">Transmembrane</keyword>
<dbReference type="RefSeq" id="WP_014778600.1">
    <property type="nucleotide sequence ID" value="NC_018012.1"/>
</dbReference>